<evidence type="ECO:0000256" key="1">
    <source>
        <dbReference type="SAM" id="MobiDB-lite"/>
    </source>
</evidence>
<dbReference type="Pfam" id="PF20674">
    <property type="entry name" value="SpaA_3"/>
    <property type="match status" value="3"/>
</dbReference>
<dbReference type="SUPFAM" id="SSF63829">
    <property type="entry name" value="Calcium-dependent phosphotriesterase"/>
    <property type="match status" value="1"/>
</dbReference>
<proteinExistence type="predicted"/>
<dbReference type="EMBL" id="VYRZ01000001">
    <property type="protein sequence ID" value="KAA9088994.1"/>
    <property type="molecule type" value="Genomic_DNA"/>
</dbReference>
<protein>
    <submittedName>
        <fullName evidence="5">LPXTG cell wall anchor domain-containing protein</fullName>
    </submittedName>
</protein>
<feature type="region of interest" description="Disordered" evidence="1">
    <location>
        <begin position="57"/>
        <end position="129"/>
    </location>
</feature>
<name>A0A5J5IS40_9MICO</name>
<sequence>MVSARRARAPQCSSRTAARASVRAAVRGTSAAAAAVALALGLLATPTGAVAAIAAPSGTPAPEVTETVEPDARQESPGASDESPAAPDDGETDAVTTPPGTDADAADAPEAATEPEPPLPASPDGVDAPAIEVPADEADARAPPLARQLSIGILAAGIPEAPRDAWVETFEQGVSTTAPSALGAYAGGRYTASTGWVNGASCTGVLVNFSAAASTTLCPPQTLNSSTLGAREVRRLADVLGQLAAGATGSTSATAPANSSTATTRTNHALTNFPYAAVAGGTTVAQSAAGIGVTAPGSRYYALRFDAAGAQCGTNNASLSLSLFTGSTTLLSGFPTPVVPCAATGSVFYTSPAQATSGILDPALSTSARAATYTGTGVALLTPAQIAAAQVRLTNTVTGAGSAFGVDNIRVLEVSPALDAAFSGTATATVPTTLTYTVTNTSDLLAKTDWGFAATLPAELRVAATPAIGGTCVNATGAAYAVTAAPGSGAISVVGGDLVAGASSCTITVDVVAAAAGTVTSGAVATTGLIASAPATLTVQPATTLTVRKNLPARAAAGDQFTLSVRSGQTVLGSATTSGSATGLQAQQVAALVVQPGATYTIHETITAGAGLTYTSSYECTRDGTVIAIGSSPSGTLTMPAEAGSSVVCTFTNTVQSARLSCSTNQFYALGPAGELLQADTVTGATATVGSWNVGANANSLGIGPGGGVAYALQRSTDAANVVSILKWTPAGGFQTLANTGYTTATTAGAAVTGSLVAGAVDPSGRFIFGKFSGTSFHLWSFTESNPAATRYAYLGSFPTTGSPNGNGDLAFDASGNLYVLGAATVNNAPSAVIFTVTAAAISAANGGVIPVGATTARSLAGTEATPAFGNANGLAFSPRGTAYVSDSGTAYEFDPTTWTRIPGSGRSLAEHTDLASCASPSTVTVLKNAIGRAAASDQFTLTLSGSAGTIATATTAGSATGRQSQQVGPVPIPTGSTVSISEAMAAGSASALAVYTIFSECWADGVRLSNSTAATGSVTVPERPGVNVVCTFFNSPRPATTVTITKLVLDPATGATSPAAGWSVGTAATATTGTATALPSEAPRQLTNAQGTASWTVLYGSLASRATLTVSEEMRAGFVFASASCTIGGTATPVTFGQTGNIVSGSIANTQSAQAIACTIVNRPVAVLTLVKEVSFGSALPSDWVLSATAPTGALPGPSGRSGTPQASAINVTPGVPYRLSEAGGSLTYVQTGAWQCRTDAGTAVAVTAAGDVTLPQGATVTCAVTNATASVTLLKQVTQPGPGFQPANWTVTATPAAFAGGPLPTQSRPGAAYVASGNPASTFEVRPGHTYTLSEAPTTPGSRLAYQTLRLERLQGTTWVSVPSATISAPAAGQNAVYRFVNAPVQPTTLPLTGGMSSDAFLISGGAILAIVLAGAVLHDRRRRRPM</sequence>
<dbReference type="InterPro" id="IPR057693">
    <property type="entry name" value="DUF7933"/>
</dbReference>
<evidence type="ECO:0000259" key="4">
    <source>
        <dbReference type="Pfam" id="PF25564"/>
    </source>
</evidence>
<accession>A0A5J5IS40</accession>
<dbReference type="OrthoDB" id="134475at2"/>
<keyword evidence="6" id="KW-1185">Reference proteome</keyword>
<feature type="domain" description="DUF7933" evidence="4">
    <location>
        <begin position="416"/>
        <end position="537"/>
    </location>
</feature>
<keyword evidence="2" id="KW-1133">Transmembrane helix</keyword>
<dbReference type="NCBIfam" id="TIGR01167">
    <property type="entry name" value="LPXTG_anchor"/>
    <property type="match status" value="1"/>
</dbReference>
<evidence type="ECO:0000256" key="2">
    <source>
        <dbReference type="SAM" id="Phobius"/>
    </source>
</evidence>
<evidence type="ECO:0000259" key="3">
    <source>
        <dbReference type="Pfam" id="PF20674"/>
    </source>
</evidence>
<comment type="caution">
    <text evidence="5">The sequence shown here is derived from an EMBL/GenBank/DDBJ whole genome shotgun (WGS) entry which is preliminary data.</text>
</comment>
<feature type="transmembrane region" description="Helical" evidence="2">
    <location>
        <begin position="1402"/>
        <end position="1420"/>
    </location>
</feature>
<feature type="domain" description="SpaA-like prealbumin fold" evidence="3">
    <location>
        <begin position="924"/>
        <end position="1037"/>
    </location>
</feature>
<evidence type="ECO:0000313" key="6">
    <source>
        <dbReference type="Proteomes" id="UP000327039"/>
    </source>
</evidence>
<feature type="domain" description="SpaA-like prealbumin fold" evidence="3">
    <location>
        <begin position="544"/>
        <end position="654"/>
    </location>
</feature>
<organism evidence="5 6">
    <name type="scientific">Microbacterium radiodurans</name>
    <dbReference type="NCBI Taxonomy" id="661398"/>
    <lineage>
        <taxon>Bacteria</taxon>
        <taxon>Bacillati</taxon>
        <taxon>Actinomycetota</taxon>
        <taxon>Actinomycetes</taxon>
        <taxon>Micrococcales</taxon>
        <taxon>Microbacteriaceae</taxon>
        <taxon>Microbacterium</taxon>
    </lineage>
</organism>
<feature type="domain" description="SpaA-like prealbumin fold" evidence="3">
    <location>
        <begin position="1205"/>
        <end position="1269"/>
    </location>
</feature>
<feature type="compositionally biased region" description="Low complexity" evidence="1">
    <location>
        <begin position="93"/>
        <end position="114"/>
    </location>
</feature>
<reference evidence="6" key="1">
    <citation type="submission" date="2019-09" db="EMBL/GenBank/DDBJ databases">
        <title>Mumia zhuanghuii sp. nov. isolated from the intestinal contents of plateau pika (Ochotona curzoniae) in the Qinghai-Tibet plateau of China.</title>
        <authorList>
            <person name="Tian Z."/>
        </authorList>
    </citation>
    <scope>NUCLEOTIDE SEQUENCE [LARGE SCALE GENOMIC DNA]</scope>
    <source>
        <strain evidence="6">DSM 25564</strain>
    </source>
</reference>
<keyword evidence="2" id="KW-0812">Transmembrane</keyword>
<dbReference type="Proteomes" id="UP000327039">
    <property type="component" value="Unassembled WGS sequence"/>
</dbReference>
<dbReference type="InterPro" id="IPR048834">
    <property type="entry name" value="SpaA_pre-album"/>
</dbReference>
<dbReference type="RefSeq" id="WP_150417617.1">
    <property type="nucleotide sequence ID" value="NZ_VYRZ01000001.1"/>
</dbReference>
<dbReference type="Pfam" id="PF25564">
    <property type="entry name" value="DUF7933"/>
    <property type="match status" value="1"/>
</dbReference>
<evidence type="ECO:0000313" key="5">
    <source>
        <dbReference type="EMBL" id="KAA9088994.1"/>
    </source>
</evidence>
<gene>
    <name evidence="5" type="ORF">F6B42_00325</name>
</gene>
<keyword evidence="2" id="KW-0472">Membrane</keyword>